<dbReference type="AlphaFoldDB" id="F8PLC7"/>
<gene>
    <name evidence="2" type="ORF">SERLA73DRAFT_69917</name>
</gene>
<accession>F8PLC7</accession>
<proteinExistence type="predicted"/>
<dbReference type="OrthoDB" id="3269274at2759"/>
<feature type="compositionally biased region" description="Polar residues" evidence="1">
    <location>
        <begin position="145"/>
        <end position="174"/>
    </location>
</feature>
<dbReference type="EMBL" id="GL945476">
    <property type="protein sequence ID" value="EGO02409.1"/>
    <property type="molecule type" value="Genomic_DNA"/>
</dbReference>
<evidence type="ECO:0000313" key="3">
    <source>
        <dbReference type="Proteomes" id="UP000008063"/>
    </source>
</evidence>
<evidence type="ECO:0000313" key="2">
    <source>
        <dbReference type="EMBL" id="EGO02409.1"/>
    </source>
</evidence>
<dbReference type="InParanoid" id="F8PLC7"/>
<organism evidence="3">
    <name type="scientific">Serpula lacrymans var. lacrymans (strain S7.3)</name>
    <name type="common">Dry rot fungus</name>
    <dbReference type="NCBI Taxonomy" id="936435"/>
    <lineage>
        <taxon>Eukaryota</taxon>
        <taxon>Fungi</taxon>
        <taxon>Dikarya</taxon>
        <taxon>Basidiomycota</taxon>
        <taxon>Agaricomycotina</taxon>
        <taxon>Agaricomycetes</taxon>
        <taxon>Agaricomycetidae</taxon>
        <taxon>Boletales</taxon>
        <taxon>Coniophorineae</taxon>
        <taxon>Serpulaceae</taxon>
        <taxon>Serpula</taxon>
    </lineage>
</organism>
<dbReference type="Proteomes" id="UP000008063">
    <property type="component" value="Unassembled WGS sequence"/>
</dbReference>
<sequence>MADYQEFTIPALAALYPLLEQGPSNNERQAAARAVLRYNAHVDGAHYYTRRIAGLHLSYIAFNPDAAHKESSLQKEELAGTTLQDVFDAITAQDRLDGGISFLVRCPGFNTSSGPLPEHIPIDLYITPCELAEIPEQTGRDTAQLKRTTGKNATSGTTPPGSNKQSTYKSTEFINDSKSEDNSPNSTCPESSIRLPTPIMTNTQCSTEASAMGVATQHGTPSVNQMVRSATINTVNDVNGEISHRDKDMDVSDSDFLNWLSSTDSARM</sequence>
<name>F8PLC7_SERL3</name>
<evidence type="ECO:0000256" key="1">
    <source>
        <dbReference type="SAM" id="MobiDB-lite"/>
    </source>
</evidence>
<dbReference type="eggNOG" id="ENOG502RD30">
    <property type="taxonomic scope" value="Eukaryota"/>
</dbReference>
<reference evidence="3" key="1">
    <citation type="journal article" date="2011" name="Science">
        <title>The plant cell wall-decomposing machinery underlies the functional diversity of forest fungi.</title>
        <authorList>
            <person name="Eastwood D.C."/>
            <person name="Floudas D."/>
            <person name="Binder M."/>
            <person name="Majcherczyk A."/>
            <person name="Schneider P."/>
            <person name="Aerts A."/>
            <person name="Asiegbu F.O."/>
            <person name="Baker S.E."/>
            <person name="Barry K."/>
            <person name="Bendiksby M."/>
            <person name="Blumentritt M."/>
            <person name="Coutinho P.M."/>
            <person name="Cullen D."/>
            <person name="de Vries R.P."/>
            <person name="Gathman A."/>
            <person name="Goodell B."/>
            <person name="Henrissat B."/>
            <person name="Ihrmark K."/>
            <person name="Kauserud H."/>
            <person name="Kohler A."/>
            <person name="LaButti K."/>
            <person name="Lapidus A."/>
            <person name="Lavin J.L."/>
            <person name="Lee Y.-H."/>
            <person name="Lindquist E."/>
            <person name="Lilly W."/>
            <person name="Lucas S."/>
            <person name="Morin E."/>
            <person name="Murat C."/>
            <person name="Oguiza J.A."/>
            <person name="Park J."/>
            <person name="Pisabarro A.G."/>
            <person name="Riley R."/>
            <person name="Rosling A."/>
            <person name="Salamov A."/>
            <person name="Schmidt O."/>
            <person name="Schmutz J."/>
            <person name="Skrede I."/>
            <person name="Stenlid J."/>
            <person name="Wiebenga A."/>
            <person name="Xie X."/>
            <person name="Kuees U."/>
            <person name="Hibbett D.S."/>
            <person name="Hoffmeister D."/>
            <person name="Hoegberg N."/>
            <person name="Martin F."/>
            <person name="Grigoriev I.V."/>
            <person name="Watkinson S.C."/>
        </authorList>
    </citation>
    <scope>NUCLEOTIDE SEQUENCE [LARGE SCALE GENOMIC DNA]</scope>
    <source>
        <strain evidence="3">strain S7.3</strain>
    </source>
</reference>
<keyword evidence="3" id="KW-1185">Reference proteome</keyword>
<dbReference type="HOGENOM" id="CLU_068311_0_0_1"/>
<feature type="region of interest" description="Disordered" evidence="1">
    <location>
        <begin position="136"/>
        <end position="197"/>
    </location>
</feature>
<protein>
    <submittedName>
        <fullName evidence="2">Uncharacterized protein</fullName>
    </submittedName>
</protein>